<dbReference type="Proteomes" id="UP000886653">
    <property type="component" value="Unassembled WGS sequence"/>
</dbReference>
<protein>
    <recommendedName>
        <fullName evidence="1">DDE-1 domain-containing protein</fullName>
    </recommendedName>
</protein>
<dbReference type="AlphaFoldDB" id="A0A9P6NAM0"/>
<dbReference type="Pfam" id="PF03184">
    <property type="entry name" value="DDE_1"/>
    <property type="match status" value="1"/>
</dbReference>
<sequence length="103" mass="11570">NLTNIDVCFIPPNLTSHLQPCDAGIIATWKAHYRCDTISLVISKYEDNPQMSAKEVYHLPLLDAMQVADLSWKYVSCKTILNCWKHTQIIAALNQQPPSSSTP</sequence>
<evidence type="ECO:0000313" key="2">
    <source>
        <dbReference type="EMBL" id="KAG0140345.1"/>
    </source>
</evidence>
<gene>
    <name evidence="2" type="ORF">CROQUDRAFT_34807</name>
</gene>
<accession>A0A9P6NAM0</accession>
<proteinExistence type="predicted"/>
<feature type="non-terminal residue" evidence="2">
    <location>
        <position position="103"/>
    </location>
</feature>
<dbReference type="OrthoDB" id="162969at2759"/>
<comment type="caution">
    <text evidence="2">The sequence shown here is derived from an EMBL/GenBank/DDBJ whole genome shotgun (WGS) entry which is preliminary data.</text>
</comment>
<name>A0A9P6NAM0_9BASI</name>
<feature type="non-terminal residue" evidence="2">
    <location>
        <position position="1"/>
    </location>
</feature>
<evidence type="ECO:0000259" key="1">
    <source>
        <dbReference type="Pfam" id="PF03184"/>
    </source>
</evidence>
<organism evidence="2 3">
    <name type="scientific">Cronartium quercuum f. sp. fusiforme G11</name>
    <dbReference type="NCBI Taxonomy" id="708437"/>
    <lineage>
        <taxon>Eukaryota</taxon>
        <taxon>Fungi</taxon>
        <taxon>Dikarya</taxon>
        <taxon>Basidiomycota</taxon>
        <taxon>Pucciniomycotina</taxon>
        <taxon>Pucciniomycetes</taxon>
        <taxon>Pucciniales</taxon>
        <taxon>Coleosporiaceae</taxon>
        <taxon>Cronartium</taxon>
    </lineage>
</organism>
<feature type="domain" description="DDE-1" evidence="1">
    <location>
        <begin position="2"/>
        <end position="84"/>
    </location>
</feature>
<dbReference type="InterPro" id="IPR004875">
    <property type="entry name" value="DDE_SF_endonuclease_dom"/>
</dbReference>
<keyword evidence="3" id="KW-1185">Reference proteome</keyword>
<dbReference type="EMBL" id="MU167452">
    <property type="protein sequence ID" value="KAG0140345.1"/>
    <property type="molecule type" value="Genomic_DNA"/>
</dbReference>
<dbReference type="GO" id="GO:0003676">
    <property type="term" value="F:nucleic acid binding"/>
    <property type="evidence" value="ECO:0007669"/>
    <property type="project" value="InterPro"/>
</dbReference>
<evidence type="ECO:0000313" key="3">
    <source>
        <dbReference type="Proteomes" id="UP000886653"/>
    </source>
</evidence>
<reference evidence="2" key="1">
    <citation type="submission" date="2013-11" db="EMBL/GenBank/DDBJ databases">
        <title>Genome sequence of the fusiform rust pathogen reveals effectors for host alternation and coevolution with pine.</title>
        <authorList>
            <consortium name="DOE Joint Genome Institute"/>
            <person name="Smith K."/>
            <person name="Pendleton A."/>
            <person name="Kubisiak T."/>
            <person name="Anderson C."/>
            <person name="Salamov A."/>
            <person name="Aerts A."/>
            <person name="Riley R."/>
            <person name="Clum A."/>
            <person name="Lindquist E."/>
            <person name="Ence D."/>
            <person name="Campbell M."/>
            <person name="Kronenberg Z."/>
            <person name="Feau N."/>
            <person name="Dhillon B."/>
            <person name="Hamelin R."/>
            <person name="Burleigh J."/>
            <person name="Smith J."/>
            <person name="Yandell M."/>
            <person name="Nelson C."/>
            <person name="Grigoriev I."/>
            <person name="Davis J."/>
        </authorList>
    </citation>
    <scope>NUCLEOTIDE SEQUENCE</scope>
    <source>
        <strain evidence="2">G11</strain>
    </source>
</reference>